<gene>
    <name evidence="1" type="ORF">GRH90_24220</name>
</gene>
<evidence type="ECO:0000313" key="1">
    <source>
        <dbReference type="EMBL" id="NDL65843.1"/>
    </source>
</evidence>
<name>A0A845SKN5_9GAMM</name>
<reference evidence="1 2" key="1">
    <citation type="submission" date="2019-12" db="EMBL/GenBank/DDBJ databases">
        <authorList>
            <person name="Lee S.D."/>
        </authorList>
    </citation>
    <scope>NUCLEOTIDE SEQUENCE [LARGE SCALE GENOMIC DNA]</scope>
    <source>
        <strain evidence="1 2">SAP-6</strain>
    </source>
</reference>
<dbReference type="Proteomes" id="UP000461443">
    <property type="component" value="Unassembled WGS sequence"/>
</dbReference>
<proteinExistence type="predicted"/>
<evidence type="ECO:0000313" key="2">
    <source>
        <dbReference type="Proteomes" id="UP000461443"/>
    </source>
</evidence>
<dbReference type="EMBL" id="WUBS01000023">
    <property type="protein sequence ID" value="NDL65843.1"/>
    <property type="molecule type" value="Genomic_DNA"/>
</dbReference>
<sequence length="107" mass="12176">MIGIKKIFSVAGLILATGFYLSTNAEPYRSRSEIGPPWDPPFDPWGPTIVLYPPTSPHVIYISPAPPQVWVEKSSHYRYYCPKPVGYYPNIKKCPKGWMKIVFDTSK</sequence>
<comment type="caution">
    <text evidence="1">The sequence shown here is derived from an EMBL/GenBank/DDBJ whole genome shotgun (WGS) entry which is preliminary data.</text>
</comment>
<dbReference type="AlphaFoldDB" id="A0A845SKN5"/>
<dbReference type="RefSeq" id="WP_162368555.1">
    <property type="nucleotide sequence ID" value="NZ_WUBS01000023.1"/>
</dbReference>
<reference evidence="1 2" key="2">
    <citation type="submission" date="2020-02" db="EMBL/GenBank/DDBJ databases">
        <title>The new genus of Enterobacteriales.</title>
        <authorList>
            <person name="Kim I.S."/>
        </authorList>
    </citation>
    <scope>NUCLEOTIDE SEQUENCE [LARGE SCALE GENOMIC DNA]</scope>
    <source>
        <strain evidence="1 2">SAP-6</strain>
    </source>
</reference>
<protein>
    <submittedName>
        <fullName evidence="1">Uncharacterized protein</fullName>
    </submittedName>
</protein>
<accession>A0A845SKN5</accession>
<keyword evidence="2" id="KW-1185">Reference proteome</keyword>
<organism evidence="1 2">
    <name type="scientific">Acerihabitans arboris</name>
    <dbReference type="NCBI Taxonomy" id="2691583"/>
    <lineage>
        <taxon>Bacteria</taxon>
        <taxon>Pseudomonadati</taxon>
        <taxon>Pseudomonadota</taxon>
        <taxon>Gammaproteobacteria</taxon>
        <taxon>Enterobacterales</taxon>
        <taxon>Pectobacteriaceae</taxon>
        <taxon>Acerihabitans</taxon>
    </lineage>
</organism>